<evidence type="ECO:0000256" key="1">
    <source>
        <dbReference type="ARBA" id="ARBA00023015"/>
    </source>
</evidence>
<dbReference type="RefSeq" id="WP_072304634.1">
    <property type="nucleotide sequence ID" value="NZ_FPIY01000005.1"/>
</dbReference>
<dbReference type="Gene3D" id="3.40.50.1360">
    <property type="match status" value="1"/>
</dbReference>
<dbReference type="PROSITE" id="PS00894">
    <property type="entry name" value="HTH_DEOR_1"/>
    <property type="match status" value="1"/>
</dbReference>
<reference evidence="6" key="1">
    <citation type="submission" date="2016-11" db="EMBL/GenBank/DDBJ databases">
        <authorList>
            <person name="Varghese N."/>
            <person name="Submissions S."/>
        </authorList>
    </citation>
    <scope>NUCLEOTIDE SEQUENCE [LARGE SCALE GENOMIC DNA]</scope>
    <source>
        <strain evidence="6">DSM 24786</strain>
    </source>
</reference>
<dbReference type="SUPFAM" id="SSF46785">
    <property type="entry name" value="Winged helix' DNA-binding domain"/>
    <property type="match status" value="1"/>
</dbReference>
<evidence type="ECO:0000256" key="3">
    <source>
        <dbReference type="ARBA" id="ARBA00023163"/>
    </source>
</evidence>
<name>A0A1K1QVN8_9FLAO</name>
<evidence type="ECO:0000259" key="4">
    <source>
        <dbReference type="PROSITE" id="PS51000"/>
    </source>
</evidence>
<dbReference type="EMBL" id="FPIY01000005">
    <property type="protein sequence ID" value="SFW63837.1"/>
    <property type="molecule type" value="Genomic_DNA"/>
</dbReference>
<keyword evidence="1" id="KW-0805">Transcription regulation</keyword>
<dbReference type="OrthoDB" id="9798651at2"/>
<accession>A0A1K1QVN8</accession>
<dbReference type="InterPro" id="IPR036390">
    <property type="entry name" value="WH_DNA-bd_sf"/>
</dbReference>
<dbReference type="AlphaFoldDB" id="A0A1K1QVN8"/>
<dbReference type="InterPro" id="IPR036388">
    <property type="entry name" value="WH-like_DNA-bd_sf"/>
</dbReference>
<dbReference type="PROSITE" id="PS51000">
    <property type="entry name" value="HTH_DEOR_2"/>
    <property type="match status" value="1"/>
</dbReference>
<keyword evidence="3" id="KW-0804">Transcription</keyword>
<gene>
    <name evidence="5" type="ORF">SAMN05660313_03009</name>
</gene>
<dbReference type="SUPFAM" id="SSF100950">
    <property type="entry name" value="NagB/RpiA/CoA transferase-like"/>
    <property type="match status" value="1"/>
</dbReference>
<dbReference type="SMART" id="SM00420">
    <property type="entry name" value="HTH_DEOR"/>
    <property type="match status" value="1"/>
</dbReference>
<evidence type="ECO:0000313" key="6">
    <source>
        <dbReference type="Proteomes" id="UP000183257"/>
    </source>
</evidence>
<keyword evidence="6" id="KW-1185">Reference proteome</keyword>
<dbReference type="PANTHER" id="PTHR30363">
    <property type="entry name" value="HTH-TYPE TRANSCRIPTIONAL REGULATOR SRLR-RELATED"/>
    <property type="match status" value="1"/>
</dbReference>
<dbReference type="InterPro" id="IPR037171">
    <property type="entry name" value="NagB/RpiA_transferase-like"/>
</dbReference>
<dbReference type="PANTHER" id="PTHR30363:SF44">
    <property type="entry name" value="AGA OPERON TRANSCRIPTIONAL REPRESSOR-RELATED"/>
    <property type="match status" value="1"/>
</dbReference>
<dbReference type="InterPro" id="IPR050313">
    <property type="entry name" value="Carb_Metab_HTH_regulators"/>
</dbReference>
<dbReference type="InterPro" id="IPR014036">
    <property type="entry name" value="DeoR-like_C"/>
</dbReference>
<dbReference type="STRING" id="76595.SAMN05660313_03009"/>
<keyword evidence="2" id="KW-0238">DNA-binding</keyword>
<proteinExistence type="predicted"/>
<evidence type="ECO:0000256" key="2">
    <source>
        <dbReference type="ARBA" id="ARBA00023125"/>
    </source>
</evidence>
<protein>
    <submittedName>
        <fullName evidence="5">Transcriptional regulator, DeoR family</fullName>
    </submittedName>
</protein>
<dbReference type="Proteomes" id="UP000183257">
    <property type="component" value="Unassembled WGS sequence"/>
</dbReference>
<dbReference type="Gene3D" id="1.10.10.10">
    <property type="entry name" value="Winged helix-like DNA-binding domain superfamily/Winged helix DNA-binding domain"/>
    <property type="match status" value="1"/>
</dbReference>
<sequence>MLKEERQQFILNEVRVHNRVLLTDMADLLKVSMDTIRRDIKELHKEKKLKKVHGGAISLGFNNYSFQFNEVYSLEKKSKIAVKCISLLRNGQVLLLTGGTTNMELARMLPTNLTLTCFTPSLPVANQLMSKPNVEVIFVGGKIAKDAQIAMGAAAVNILNSIKVDICFLGTHSIDLDEGLTEFDWEIVQMKKAMMQASRKVIAPVISEKLNTKQRYRICDIQHIDMLITELDANDDKLIEFRSKNIEVL</sequence>
<dbReference type="InterPro" id="IPR018356">
    <property type="entry name" value="Tscrpt_reg_HTH_DeoR_CS"/>
</dbReference>
<dbReference type="GO" id="GO:0003700">
    <property type="term" value="F:DNA-binding transcription factor activity"/>
    <property type="evidence" value="ECO:0007669"/>
    <property type="project" value="InterPro"/>
</dbReference>
<dbReference type="GO" id="GO:0003677">
    <property type="term" value="F:DNA binding"/>
    <property type="evidence" value="ECO:0007669"/>
    <property type="project" value="UniProtKB-KW"/>
</dbReference>
<evidence type="ECO:0000313" key="5">
    <source>
        <dbReference type="EMBL" id="SFW63837.1"/>
    </source>
</evidence>
<organism evidence="5 6">
    <name type="scientific">Cellulophaga fucicola</name>
    <dbReference type="NCBI Taxonomy" id="76595"/>
    <lineage>
        <taxon>Bacteria</taxon>
        <taxon>Pseudomonadati</taxon>
        <taxon>Bacteroidota</taxon>
        <taxon>Flavobacteriia</taxon>
        <taxon>Flavobacteriales</taxon>
        <taxon>Flavobacteriaceae</taxon>
        <taxon>Cellulophaga</taxon>
    </lineage>
</organism>
<feature type="domain" description="HTH deoR-type" evidence="4">
    <location>
        <begin position="3"/>
        <end position="58"/>
    </location>
</feature>
<dbReference type="SMART" id="SM01134">
    <property type="entry name" value="DeoRC"/>
    <property type="match status" value="1"/>
</dbReference>
<dbReference type="Pfam" id="PF08220">
    <property type="entry name" value="HTH_DeoR"/>
    <property type="match status" value="1"/>
</dbReference>
<dbReference type="PRINTS" id="PR00037">
    <property type="entry name" value="HTHLACR"/>
</dbReference>
<dbReference type="InterPro" id="IPR001034">
    <property type="entry name" value="DeoR_HTH"/>
</dbReference>
<dbReference type="Pfam" id="PF00455">
    <property type="entry name" value="DeoRC"/>
    <property type="match status" value="1"/>
</dbReference>